<evidence type="ECO:0000313" key="1">
    <source>
        <dbReference type="EMBL" id="SMH27854.1"/>
    </source>
</evidence>
<sequence length="46" mass="5565">MGLSLYLLPVLVYKNKRVYYTDEDKTGQYDLLHESYFFDSLIENRN</sequence>
<proteinExistence type="predicted"/>
<name>A0A1X7MTA5_9LACT</name>
<organism evidence="1 2">
    <name type="scientific">Carnobacterium iners</name>
    <dbReference type="NCBI Taxonomy" id="1073423"/>
    <lineage>
        <taxon>Bacteria</taxon>
        <taxon>Bacillati</taxon>
        <taxon>Bacillota</taxon>
        <taxon>Bacilli</taxon>
        <taxon>Lactobacillales</taxon>
        <taxon>Carnobacteriaceae</taxon>
        <taxon>Carnobacterium</taxon>
    </lineage>
</organism>
<dbReference type="STRING" id="1073423.SAMN04488700_0772"/>
<accession>A0A1X7MTA5</accession>
<protein>
    <submittedName>
        <fullName evidence="1">Uncharacterized protein</fullName>
    </submittedName>
</protein>
<dbReference type="AlphaFoldDB" id="A0A1X7MTA5"/>
<dbReference type="EMBL" id="FXBJ01000002">
    <property type="protein sequence ID" value="SMH27854.1"/>
    <property type="molecule type" value="Genomic_DNA"/>
</dbReference>
<keyword evidence="2" id="KW-1185">Reference proteome</keyword>
<gene>
    <name evidence="1" type="ORF">SAMN04488700_0772</name>
</gene>
<reference evidence="1 2" key="1">
    <citation type="submission" date="2017-04" db="EMBL/GenBank/DDBJ databases">
        <authorList>
            <person name="Afonso C.L."/>
            <person name="Miller P.J."/>
            <person name="Scott M.A."/>
            <person name="Spackman E."/>
            <person name="Goraichik I."/>
            <person name="Dimitrov K.M."/>
            <person name="Suarez D.L."/>
            <person name="Swayne D.E."/>
        </authorList>
    </citation>
    <scope>NUCLEOTIDE SEQUENCE [LARGE SCALE GENOMIC DNA]</scope>
    <source>
        <strain evidence="1 2">LMG26642</strain>
    </source>
</reference>
<dbReference type="Proteomes" id="UP000193435">
    <property type="component" value="Unassembled WGS sequence"/>
</dbReference>
<evidence type="ECO:0000313" key="2">
    <source>
        <dbReference type="Proteomes" id="UP000193435"/>
    </source>
</evidence>